<gene>
    <name evidence="1" type="ORF">PXEA_LOCUS33758</name>
</gene>
<evidence type="ECO:0000313" key="1">
    <source>
        <dbReference type="EMBL" id="VEL40318.1"/>
    </source>
</evidence>
<sequence>MLNAAGCPGTKPSRDMRVKRESSEVAAFREFYCGQQFKACRTASIYTIGISLGLG</sequence>
<proteinExistence type="predicted"/>
<reference evidence="1" key="1">
    <citation type="submission" date="2018-11" db="EMBL/GenBank/DDBJ databases">
        <authorList>
            <consortium name="Pathogen Informatics"/>
        </authorList>
    </citation>
    <scope>NUCLEOTIDE SEQUENCE</scope>
</reference>
<dbReference type="AlphaFoldDB" id="A0A3S5C7F6"/>
<comment type="caution">
    <text evidence="1">The sequence shown here is derived from an EMBL/GenBank/DDBJ whole genome shotgun (WGS) entry which is preliminary data.</text>
</comment>
<accession>A0A3S5C7F6</accession>
<evidence type="ECO:0000313" key="2">
    <source>
        <dbReference type="Proteomes" id="UP000784294"/>
    </source>
</evidence>
<organism evidence="1 2">
    <name type="scientific">Protopolystoma xenopodis</name>
    <dbReference type="NCBI Taxonomy" id="117903"/>
    <lineage>
        <taxon>Eukaryota</taxon>
        <taxon>Metazoa</taxon>
        <taxon>Spiralia</taxon>
        <taxon>Lophotrochozoa</taxon>
        <taxon>Platyhelminthes</taxon>
        <taxon>Monogenea</taxon>
        <taxon>Polyopisthocotylea</taxon>
        <taxon>Polystomatidea</taxon>
        <taxon>Polystomatidae</taxon>
        <taxon>Protopolystoma</taxon>
    </lineage>
</organism>
<feature type="non-terminal residue" evidence="1">
    <location>
        <position position="55"/>
    </location>
</feature>
<keyword evidence="2" id="KW-1185">Reference proteome</keyword>
<dbReference type="Proteomes" id="UP000784294">
    <property type="component" value="Unassembled WGS sequence"/>
</dbReference>
<dbReference type="EMBL" id="CAAALY010264469">
    <property type="protein sequence ID" value="VEL40318.1"/>
    <property type="molecule type" value="Genomic_DNA"/>
</dbReference>
<name>A0A3S5C7F6_9PLAT</name>
<protein>
    <submittedName>
        <fullName evidence="1">Uncharacterized protein</fullName>
    </submittedName>
</protein>